<evidence type="ECO:0000313" key="3">
    <source>
        <dbReference type="Proteomes" id="UP000501602"/>
    </source>
</evidence>
<dbReference type="CDD" id="cd10033">
    <property type="entry name" value="UDG_like"/>
    <property type="match status" value="1"/>
</dbReference>
<evidence type="ECO:0000259" key="1">
    <source>
        <dbReference type="SMART" id="SM00986"/>
    </source>
</evidence>
<name>A0A6H1UHI8_9GAMM</name>
<proteinExistence type="predicted"/>
<dbReference type="InterPro" id="IPR036895">
    <property type="entry name" value="Uracil-DNA_glycosylase-like_sf"/>
</dbReference>
<dbReference type="KEGG" id="fes:HER31_17670"/>
<protein>
    <submittedName>
        <fullName evidence="2">Uracil-DNA glycosylase family protein</fullName>
    </submittedName>
</protein>
<reference evidence="2 3" key="1">
    <citation type="submission" date="2020-04" db="EMBL/GenBank/DDBJ databases">
        <title>Ferrimonas sp. S7 isolated from sea water.</title>
        <authorList>
            <person name="Bae S.S."/>
            <person name="Baek K."/>
        </authorList>
    </citation>
    <scope>NUCLEOTIDE SEQUENCE [LARGE SCALE GENOMIC DNA]</scope>
    <source>
        <strain evidence="2 3">S7</strain>
    </source>
</reference>
<evidence type="ECO:0000313" key="2">
    <source>
        <dbReference type="EMBL" id="QIZ78567.1"/>
    </source>
</evidence>
<dbReference type="InterPro" id="IPR005122">
    <property type="entry name" value="Uracil-DNA_glycosylase-like"/>
</dbReference>
<dbReference type="PANTHER" id="PTHR42160">
    <property type="entry name" value="URACIL-DNA GLYCOSYLASE SUPERFAMILY PROTEIN"/>
    <property type="match status" value="1"/>
</dbReference>
<sequence>MLSSPRLCRHCDDKLEPNPVLQFSANATLLIIGQAPGLAAHQSGIAFNDPSGRRLRQWLGITNGCFYDPQQVAIVPMGFCYPGKGKSGDNPPDPRCAPRWHHQLLEQMSQLKLTILLGQHAQRHYLQGFSTTTAAVQQWQQHLAVGVMPLPHPSPRNNIWLKRNPWFEQQLLPPLQQAVAAALG</sequence>
<gene>
    <name evidence="2" type="ORF">HER31_17670</name>
</gene>
<dbReference type="EMBL" id="CP051180">
    <property type="protein sequence ID" value="QIZ78567.1"/>
    <property type="molecule type" value="Genomic_DNA"/>
</dbReference>
<accession>A0A6H1UHI8</accession>
<organism evidence="2 3">
    <name type="scientific">Ferrimonas lipolytica</name>
    <dbReference type="NCBI Taxonomy" id="2724191"/>
    <lineage>
        <taxon>Bacteria</taxon>
        <taxon>Pseudomonadati</taxon>
        <taxon>Pseudomonadota</taxon>
        <taxon>Gammaproteobacteria</taxon>
        <taxon>Alteromonadales</taxon>
        <taxon>Ferrimonadaceae</taxon>
        <taxon>Ferrimonas</taxon>
    </lineage>
</organism>
<dbReference type="SMART" id="SM00987">
    <property type="entry name" value="UreE_C"/>
    <property type="match status" value="1"/>
</dbReference>
<feature type="domain" description="Uracil-DNA glycosylase-like" evidence="1">
    <location>
        <begin position="20"/>
        <end position="176"/>
    </location>
</feature>
<dbReference type="Proteomes" id="UP000501602">
    <property type="component" value="Chromosome"/>
</dbReference>
<dbReference type="RefSeq" id="WP_168662653.1">
    <property type="nucleotide sequence ID" value="NZ_CP051180.1"/>
</dbReference>
<dbReference type="AlphaFoldDB" id="A0A6H1UHI8"/>
<dbReference type="Gene3D" id="3.40.470.10">
    <property type="entry name" value="Uracil-DNA glycosylase-like domain"/>
    <property type="match status" value="1"/>
</dbReference>
<dbReference type="Pfam" id="PF03167">
    <property type="entry name" value="UDG"/>
    <property type="match status" value="1"/>
</dbReference>
<dbReference type="PANTHER" id="PTHR42160:SF1">
    <property type="entry name" value="URACIL-DNA GLYCOSYLASE SUPERFAMILY PROTEIN"/>
    <property type="match status" value="1"/>
</dbReference>
<dbReference type="SMART" id="SM00986">
    <property type="entry name" value="UDG"/>
    <property type="match status" value="1"/>
</dbReference>
<dbReference type="InterPro" id="IPR047124">
    <property type="entry name" value="HI_0220.2"/>
</dbReference>
<dbReference type="SUPFAM" id="SSF52141">
    <property type="entry name" value="Uracil-DNA glycosylase-like"/>
    <property type="match status" value="1"/>
</dbReference>
<keyword evidence="3" id="KW-1185">Reference proteome</keyword>